<reference evidence="1" key="1">
    <citation type="submission" date="2020-11" db="EMBL/GenBank/DDBJ databases">
        <authorList>
            <person name="Whitehead M."/>
        </authorList>
    </citation>
    <scope>NUCLEOTIDE SEQUENCE</scope>
    <source>
        <strain evidence="1">EGII</strain>
    </source>
</reference>
<dbReference type="Proteomes" id="UP000606786">
    <property type="component" value="Unassembled WGS sequence"/>
</dbReference>
<sequence length="96" mass="10980">QDSYTTTQKQPVTSKKNDFRPDAEAVIYNEKHLGLLDSGAQVPRAVNFINRQHLVTQNVVIQTKCRENFSTPLTPNLESPELESENKNIYTYVQDN</sequence>
<evidence type="ECO:0000313" key="2">
    <source>
        <dbReference type="Proteomes" id="UP000606786"/>
    </source>
</evidence>
<organism evidence="1 2">
    <name type="scientific">Ceratitis capitata</name>
    <name type="common">Mediterranean fruit fly</name>
    <name type="synonym">Tephritis capitata</name>
    <dbReference type="NCBI Taxonomy" id="7213"/>
    <lineage>
        <taxon>Eukaryota</taxon>
        <taxon>Metazoa</taxon>
        <taxon>Ecdysozoa</taxon>
        <taxon>Arthropoda</taxon>
        <taxon>Hexapoda</taxon>
        <taxon>Insecta</taxon>
        <taxon>Pterygota</taxon>
        <taxon>Neoptera</taxon>
        <taxon>Endopterygota</taxon>
        <taxon>Diptera</taxon>
        <taxon>Brachycera</taxon>
        <taxon>Muscomorpha</taxon>
        <taxon>Tephritoidea</taxon>
        <taxon>Tephritidae</taxon>
        <taxon>Ceratitis</taxon>
        <taxon>Ceratitis</taxon>
    </lineage>
</organism>
<dbReference type="AlphaFoldDB" id="A0A811VB60"/>
<evidence type="ECO:0000313" key="1">
    <source>
        <dbReference type="EMBL" id="CAD7011399.1"/>
    </source>
</evidence>
<gene>
    <name evidence="1" type="ORF">CCAP1982_LOCUS19499</name>
</gene>
<proteinExistence type="predicted"/>
<name>A0A811VB60_CERCA</name>
<comment type="caution">
    <text evidence="1">The sequence shown here is derived from an EMBL/GenBank/DDBJ whole genome shotgun (WGS) entry which is preliminary data.</text>
</comment>
<feature type="non-terminal residue" evidence="1">
    <location>
        <position position="1"/>
    </location>
</feature>
<dbReference type="EMBL" id="CAJHJT010000056">
    <property type="protein sequence ID" value="CAD7011399.1"/>
    <property type="molecule type" value="Genomic_DNA"/>
</dbReference>
<accession>A0A811VB60</accession>
<keyword evidence="2" id="KW-1185">Reference proteome</keyword>
<protein>
    <submittedName>
        <fullName evidence="1">(Mediterranean fruit fly) hypothetical protein</fullName>
    </submittedName>
</protein>